<evidence type="ECO:0000313" key="2">
    <source>
        <dbReference type="EMBL" id="JAO05849.1"/>
    </source>
</evidence>
<feature type="compositionally biased region" description="Polar residues" evidence="1">
    <location>
        <begin position="66"/>
        <end position="76"/>
    </location>
</feature>
<accession>A0A0S7EUL2</accession>
<organism evidence="2">
    <name type="scientific">Poeciliopsis prolifica</name>
    <name type="common">blackstripe livebearer</name>
    <dbReference type="NCBI Taxonomy" id="188132"/>
    <lineage>
        <taxon>Eukaryota</taxon>
        <taxon>Metazoa</taxon>
        <taxon>Chordata</taxon>
        <taxon>Craniata</taxon>
        <taxon>Vertebrata</taxon>
        <taxon>Euteleostomi</taxon>
        <taxon>Actinopterygii</taxon>
        <taxon>Neopterygii</taxon>
        <taxon>Teleostei</taxon>
        <taxon>Neoteleostei</taxon>
        <taxon>Acanthomorphata</taxon>
        <taxon>Ovalentaria</taxon>
        <taxon>Atherinomorphae</taxon>
        <taxon>Cyprinodontiformes</taxon>
        <taxon>Poeciliidae</taxon>
        <taxon>Poeciliinae</taxon>
        <taxon>Poeciliopsis</taxon>
    </lineage>
</organism>
<feature type="compositionally biased region" description="Low complexity" evidence="1">
    <location>
        <begin position="55"/>
        <end position="65"/>
    </location>
</feature>
<feature type="region of interest" description="Disordered" evidence="1">
    <location>
        <begin position="43"/>
        <end position="90"/>
    </location>
</feature>
<proteinExistence type="predicted"/>
<evidence type="ECO:0000256" key="1">
    <source>
        <dbReference type="SAM" id="MobiDB-lite"/>
    </source>
</evidence>
<reference evidence="2" key="1">
    <citation type="submission" date="2014-12" db="EMBL/GenBank/DDBJ databases">
        <title>Parallel Evolution in Life History Adaptation Evident in the Tissue-Specific Poeciliopsis prolifica transcriptome.</title>
        <authorList>
            <person name="Jue N.K."/>
            <person name="Foley R.J."/>
            <person name="Obergfell C."/>
            <person name="Reznick D.N."/>
            <person name="O'Neill R.J."/>
            <person name="O'Neill M.J."/>
        </authorList>
    </citation>
    <scope>NUCLEOTIDE SEQUENCE</scope>
</reference>
<dbReference type="AlphaFoldDB" id="A0A0S7EUL2"/>
<protein>
    <submittedName>
        <fullName evidence="2">PPUP8379</fullName>
    </submittedName>
</protein>
<feature type="non-terminal residue" evidence="2">
    <location>
        <position position="1"/>
    </location>
</feature>
<dbReference type="EMBL" id="GBYX01475828">
    <property type="protein sequence ID" value="JAO05849.1"/>
    <property type="molecule type" value="Transcribed_RNA"/>
</dbReference>
<name>A0A0S7EUL2_9TELE</name>
<sequence length="117" mass="12881">RWLVFYTLNKSKRIRTQLLSPKQRCRLTMTSLSAVCSPRLPLSLHSAQTRPPSHPSSSPDGHPYSNPSHEGTSHTLTAIAHRVQPAHRSSDRLTAVIKRLGQTLGVSRRAGVQGGLQ</sequence>
<gene>
    <name evidence="2" type="primary">PPUP8379</name>
</gene>